<comment type="caution">
    <text evidence="12">The sequence shown here is derived from an EMBL/GenBank/DDBJ whole genome shotgun (WGS) entry which is preliminary data.</text>
</comment>
<dbReference type="SMART" id="SM00388">
    <property type="entry name" value="HisKA"/>
    <property type="match status" value="1"/>
</dbReference>
<dbReference type="Gene3D" id="3.40.50.2300">
    <property type="match status" value="2"/>
</dbReference>
<evidence type="ECO:0000259" key="11">
    <source>
        <dbReference type="PROSITE" id="PS50894"/>
    </source>
</evidence>
<keyword evidence="8" id="KW-1133">Transmembrane helix</keyword>
<evidence type="ECO:0000256" key="3">
    <source>
        <dbReference type="ARBA" id="ARBA00022553"/>
    </source>
</evidence>
<evidence type="ECO:0000259" key="10">
    <source>
        <dbReference type="PROSITE" id="PS50110"/>
    </source>
</evidence>
<feature type="region of interest" description="Disordered" evidence="7">
    <location>
        <begin position="778"/>
        <end position="798"/>
    </location>
</feature>
<dbReference type="EC" id="2.7.13.3" evidence="2"/>
<dbReference type="InterPro" id="IPR008207">
    <property type="entry name" value="Sig_transdc_His_kin_Hpt_dom"/>
</dbReference>
<feature type="domain" description="Response regulatory" evidence="10">
    <location>
        <begin position="658"/>
        <end position="774"/>
    </location>
</feature>
<dbReference type="SUPFAM" id="SSF47384">
    <property type="entry name" value="Homodimeric domain of signal transducing histidine kinase"/>
    <property type="match status" value="1"/>
</dbReference>
<gene>
    <name evidence="12" type="ORF">GCM10022394_07530</name>
</gene>
<dbReference type="InterPro" id="IPR001789">
    <property type="entry name" value="Sig_transdc_resp-reg_receiver"/>
</dbReference>
<evidence type="ECO:0000256" key="4">
    <source>
        <dbReference type="ARBA" id="ARBA00023012"/>
    </source>
</evidence>
<dbReference type="SMART" id="SM00448">
    <property type="entry name" value="REC"/>
    <property type="match status" value="2"/>
</dbReference>
<dbReference type="InterPro" id="IPR011006">
    <property type="entry name" value="CheY-like_superfamily"/>
</dbReference>
<dbReference type="PANTHER" id="PTHR45339:SF5">
    <property type="entry name" value="HISTIDINE KINASE"/>
    <property type="match status" value="1"/>
</dbReference>
<keyword evidence="8" id="KW-0812">Transmembrane</keyword>
<dbReference type="InterPro" id="IPR003661">
    <property type="entry name" value="HisK_dim/P_dom"/>
</dbReference>
<evidence type="ECO:0000256" key="6">
    <source>
        <dbReference type="PROSITE-ProRule" id="PRU00169"/>
    </source>
</evidence>
<sequence>MPTFIRITMLTALLLVLGLSLYSLLLERQYRDYRELASRAGPLVDDLHHVHHEIIMLDAENDVRLEGKIQSLSLSLGHFNDYLKGWEHQEPDLRPVMAELQNYLSGLSQLQEEELRLRYALKEFHQQLGMLETVSPEQLAGIERLSELSELYLYAFQPAFVDHLANVAQSLAAGADEQLTEMLYGHRLYRQSLRRIIGLRRQLGDDDVTGLLQWKKRWEEELNGAKERLLLILALMLGVIFSAGMALLHVRNKQLKQSNQASMALARAKTDFLANMSHEIRTPMNAIIGFGSLVQQTALNAQQAEYIKKIRTSSDTLLLLINDILDLTKVESGKLELEDIAFDLNQQLDTLSGLFADMSEQKQLEVIINKAPDVPDQLQGDPLRLGQILANLVSNAVKFTERGEVVLAIYLCPGDEQRLCFEVKDTGIGIMPEKLASLFKPFTQLDASTTRKYGGSGLGLNISRHLIQLMQGSISVQSQPGLGSTFKVVLPLRRAAVSPHEEHRPDFIPGQKILLVDDNELVLELMGRIIRDAGFILYTARDAVSAKEIIQQRGAELRLALIDCRLGQDNGLDLAGFITRQHHLAGLDIVITSAFGRERPSGQMDSLGIRHFLSKPITEKSLLACLSKVLNPQPEAMAPSSANADDTWFYRKRLMGCHLLLAEDNRVNQQLIVEFLAKVGVTVTLANHGQQAIDMVSKNTFDAILMDLQMPILDGLQATRQIRKLRVNHQIPIIALTASAMRGDRETCLEAGMNGYVTKPVNRIELYQALLQVGLGHEQRGAPGSDNSRARDSGVQDGESGYLALDQARSRFERDSRAFTLLLRLFIEEHQDDVWQLQAALANGDDLEANKVLRRLAAVAANIYAEPLAALAGELEAEGQQGGTPSPEKMDELTRVFAKTREQAAHVLSHLSWPAQSVGE</sequence>
<dbReference type="InterPro" id="IPR003594">
    <property type="entry name" value="HATPase_dom"/>
</dbReference>
<dbReference type="CDD" id="cd00082">
    <property type="entry name" value="HisKA"/>
    <property type="match status" value="1"/>
</dbReference>
<proteinExistence type="predicted"/>
<comment type="caution">
    <text evidence="5">Lacks conserved residue(s) required for the propagation of feature annotation.</text>
</comment>
<dbReference type="CDD" id="cd16922">
    <property type="entry name" value="HATPase_EvgS-ArcB-TorS-like"/>
    <property type="match status" value="1"/>
</dbReference>
<dbReference type="PROSITE" id="PS50110">
    <property type="entry name" value="RESPONSE_REGULATORY"/>
    <property type="match status" value="2"/>
</dbReference>
<dbReference type="Proteomes" id="UP001500795">
    <property type="component" value="Unassembled WGS sequence"/>
</dbReference>
<evidence type="ECO:0000256" key="1">
    <source>
        <dbReference type="ARBA" id="ARBA00000085"/>
    </source>
</evidence>
<dbReference type="PROSITE" id="PS50109">
    <property type="entry name" value="HIS_KIN"/>
    <property type="match status" value="1"/>
</dbReference>
<dbReference type="CDD" id="cd00156">
    <property type="entry name" value="REC"/>
    <property type="match status" value="1"/>
</dbReference>
<evidence type="ECO:0000313" key="12">
    <source>
        <dbReference type="EMBL" id="GAA3530749.1"/>
    </source>
</evidence>
<dbReference type="CDD" id="cd17546">
    <property type="entry name" value="REC_hyHK_CKI1_RcsC-like"/>
    <property type="match status" value="1"/>
</dbReference>
<evidence type="ECO:0000256" key="5">
    <source>
        <dbReference type="PROSITE-ProRule" id="PRU00110"/>
    </source>
</evidence>
<dbReference type="SUPFAM" id="SSF55874">
    <property type="entry name" value="ATPase domain of HSP90 chaperone/DNA topoisomerase II/histidine kinase"/>
    <property type="match status" value="1"/>
</dbReference>
<dbReference type="Pfam" id="PF00512">
    <property type="entry name" value="HisKA"/>
    <property type="match status" value="1"/>
</dbReference>
<dbReference type="InterPro" id="IPR036890">
    <property type="entry name" value="HATPase_C_sf"/>
</dbReference>
<dbReference type="SMART" id="SM00387">
    <property type="entry name" value="HATPase_c"/>
    <property type="match status" value="1"/>
</dbReference>
<dbReference type="Gene3D" id="3.30.565.10">
    <property type="entry name" value="Histidine kinase-like ATPase, C-terminal domain"/>
    <property type="match status" value="1"/>
</dbReference>
<dbReference type="PRINTS" id="PR00344">
    <property type="entry name" value="BCTRLSENSOR"/>
</dbReference>
<evidence type="ECO:0000313" key="13">
    <source>
        <dbReference type="Proteomes" id="UP001500795"/>
    </source>
</evidence>
<keyword evidence="13" id="KW-1185">Reference proteome</keyword>
<dbReference type="InterPro" id="IPR005467">
    <property type="entry name" value="His_kinase_dom"/>
</dbReference>
<evidence type="ECO:0000256" key="8">
    <source>
        <dbReference type="SAM" id="Phobius"/>
    </source>
</evidence>
<feature type="modified residue" description="4-aspartylphosphate" evidence="6">
    <location>
        <position position="707"/>
    </location>
</feature>
<dbReference type="Gene3D" id="1.20.120.160">
    <property type="entry name" value="HPT domain"/>
    <property type="match status" value="1"/>
</dbReference>
<dbReference type="SUPFAM" id="SSF52172">
    <property type="entry name" value="CheY-like"/>
    <property type="match status" value="2"/>
</dbReference>
<dbReference type="InterPro" id="IPR036097">
    <property type="entry name" value="HisK_dim/P_sf"/>
</dbReference>
<feature type="domain" description="HPt" evidence="11">
    <location>
        <begin position="815"/>
        <end position="911"/>
    </location>
</feature>
<dbReference type="Pfam" id="PF00072">
    <property type="entry name" value="Response_reg"/>
    <property type="match status" value="2"/>
</dbReference>
<evidence type="ECO:0000256" key="7">
    <source>
        <dbReference type="SAM" id="MobiDB-lite"/>
    </source>
</evidence>
<feature type="domain" description="Response regulatory" evidence="10">
    <location>
        <begin position="512"/>
        <end position="630"/>
    </location>
</feature>
<dbReference type="Pfam" id="PF02518">
    <property type="entry name" value="HATPase_c"/>
    <property type="match status" value="1"/>
</dbReference>
<feature type="transmembrane region" description="Helical" evidence="8">
    <location>
        <begin position="229"/>
        <end position="250"/>
    </location>
</feature>
<evidence type="ECO:0000256" key="2">
    <source>
        <dbReference type="ARBA" id="ARBA00012438"/>
    </source>
</evidence>
<feature type="modified residue" description="4-aspartylphosphate" evidence="6">
    <location>
        <position position="563"/>
    </location>
</feature>
<protein>
    <recommendedName>
        <fullName evidence="2">histidine kinase</fullName>
        <ecNumber evidence="2">2.7.13.3</ecNumber>
    </recommendedName>
</protein>
<dbReference type="PANTHER" id="PTHR45339">
    <property type="entry name" value="HYBRID SIGNAL TRANSDUCTION HISTIDINE KINASE J"/>
    <property type="match status" value="1"/>
</dbReference>
<dbReference type="RefSeq" id="WP_344954890.1">
    <property type="nucleotide sequence ID" value="NZ_BAABCX010000001.1"/>
</dbReference>
<name>A0ABP6V856_9GAMM</name>
<organism evidence="12 13">
    <name type="scientific">Zobellella aerophila</name>
    <dbReference type="NCBI Taxonomy" id="870480"/>
    <lineage>
        <taxon>Bacteria</taxon>
        <taxon>Pseudomonadati</taxon>
        <taxon>Pseudomonadota</taxon>
        <taxon>Gammaproteobacteria</taxon>
        <taxon>Aeromonadales</taxon>
        <taxon>Aeromonadaceae</taxon>
        <taxon>Zobellella</taxon>
    </lineage>
</organism>
<dbReference type="InterPro" id="IPR004358">
    <property type="entry name" value="Sig_transdc_His_kin-like_C"/>
</dbReference>
<dbReference type="InterPro" id="IPR036641">
    <property type="entry name" value="HPT_dom_sf"/>
</dbReference>
<keyword evidence="3 6" id="KW-0597">Phosphoprotein</keyword>
<keyword evidence="8" id="KW-0472">Membrane</keyword>
<keyword evidence="4" id="KW-0902">Two-component regulatory system</keyword>
<dbReference type="PROSITE" id="PS50894">
    <property type="entry name" value="HPT"/>
    <property type="match status" value="1"/>
</dbReference>
<dbReference type="EMBL" id="BAABCX010000001">
    <property type="protein sequence ID" value="GAA3530749.1"/>
    <property type="molecule type" value="Genomic_DNA"/>
</dbReference>
<feature type="transmembrane region" description="Helical" evidence="8">
    <location>
        <begin position="6"/>
        <end position="26"/>
    </location>
</feature>
<reference evidence="13" key="1">
    <citation type="journal article" date="2019" name="Int. J. Syst. Evol. Microbiol.">
        <title>The Global Catalogue of Microorganisms (GCM) 10K type strain sequencing project: providing services to taxonomists for standard genome sequencing and annotation.</title>
        <authorList>
            <consortium name="The Broad Institute Genomics Platform"/>
            <consortium name="The Broad Institute Genome Sequencing Center for Infectious Disease"/>
            <person name="Wu L."/>
            <person name="Ma J."/>
        </authorList>
    </citation>
    <scope>NUCLEOTIDE SEQUENCE [LARGE SCALE GENOMIC DNA]</scope>
    <source>
        <strain evidence="13">JCM 17110</strain>
    </source>
</reference>
<accession>A0ABP6V856</accession>
<comment type="catalytic activity">
    <reaction evidence="1">
        <text>ATP + protein L-histidine = ADP + protein N-phospho-L-histidine.</text>
        <dbReference type="EC" id="2.7.13.3"/>
    </reaction>
</comment>
<evidence type="ECO:0000259" key="9">
    <source>
        <dbReference type="PROSITE" id="PS50109"/>
    </source>
</evidence>
<feature type="domain" description="Histidine kinase" evidence="9">
    <location>
        <begin position="275"/>
        <end position="494"/>
    </location>
</feature>
<dbReference type="Gene3D" id="1.10.287.130">
    <property type="match status" value="1"/>
</dbReference>
<dbReference type="SUPFAM" id="SSF47226">
    <property type="entry name" value="Histidine-containing phosphotransfer domain, HPT domain"/>
    <property type="match status" value="1"/>
</dbReference>